<sequence>MPQLIETKVLATKKGIKDEMRTNLSVMKDRMDGLENLGQDRFQAASSTDTEEFRAQLAEMRTRMLSWLKSQYRKHKAREIDKETPTDPAREAIRQEKRARKASKREAQEKEALEQQQRDATLVGASGSGAPAPTNEDQTNHVPSSESAPIDKGANIDPTIGA</sequence>
<proteinExistence type="predicted"/>
<feature type="compositionally biased region" description="Polar residues" evidence="1">
    <location>
        <begin position="135"/>
        <end position="147"/>
    </location>
</feature>
<dbReference type="PaxDb" id="4113-PGSC0003DMT400089708"/>
<dbReference type="AlphaFoldDB" id="M1DIR7"/>
<accession>M1DIR7</accession>
<organism evidence="2 3">
    <name type="scientific">Solanum tuberosum</name>
    <name type="common">Potato</name>
    <dbReference type="NCBI Taxonomy" id="4113"/>
    <lineage>
        <taxon>Eukaryota</taxon>
        <taxon>Viridiplantae</taxon>
        <taxon>Streptophyta</taxon>
        <taxon>Embryophyta</taxon>
        <taxon>Tracheophyta</taxon>
        <taxon>Spermatophyta</taxon>
        <taxon>Magnoliopsida</taxon>
        <taxon>eudicotyledons</taxon>
        <taxon>Gunneridae</taxon>
        <taxon>Pentapetalae</taxon>
        <taxon>asterids</taxon>
        <taxon>lamiids</taxon>
        <taxon>Solanales</taxon>
        <taxon>Solanaceae</taxon>
        <taxon>Solanoideae</taxon>
        <taxon>Solaneae</taxon>
        <taxon>Solanum</taxon>
    </lineage>
</organism>
<evidence type="ECO:0008006" key="4">
    <source>
        <dbReference type="Google" id="ProtNLM"/>
    </source>
</evidence>
<feature type="compositionally biased region" description="Basic and acidic residues" evidence="1">
    <location>
        <begin position="78"/>
        <end position="96"/>
    </location>
</feature>
<protein>
    <recommendedName>
        <fullName evidence="4">Integrase core domain containing protein</fullName>
    </recommendedName>
</protein>
<dbReference type="Gramene" id="PGSC0003DMT400089708">
    <property type="protein sequence ID" value="PGSC0003DMT400089708"/>
    <property type="gene ID" value="PGSC0003DMG400039279"/>
</dbReference>
<name>M1DIR7_SOLTU</name>
<feature type="region of interest" description="Disordered" evidence="1">
    <location>
        <begin position="73"/>
        <end position="162"/>
    </location>
</feature>
<evidence type="ECO:0000313" key="3">
    <source>
        <dbReference type="Proteomes" id="UP000011115"/>
    </source>
</evidence>
<reference evidence="3" key="1">
    <citation type="journal article" date="2011" name="Nature">
        <title>Genome sequence and analysis of the tuber crop potato.</title>
        <authorList>
            <consortium name="The Potato Genome Sequencing Consortium"/>
        </authorList>
    </citation>
    <scope>NUCLEOTIDE SEQUENCE [LARGE SCALE GENOMIC DNA]</scope>
    <source>
        <strain evidence="3">cv. DM1-3 516 R44</strain>
    </source>
</reference>
<dbReference type="HOGENOM" id="CLU_093319_1_1_1"/>
<evidence type="ECO:0000313" key="2">
    <source>
        <dbReference type="EnsemblPlants" id="PGSC0003DMT400089708"/>
    </source>
</evidence>
<dbReference type="InParanoid" id="M1DIR7"/>
<feature type="compositionally biased region" description="Basic and acidic residues" evidence="1">
    <location>
        <begin position="104"/>
        <end position="117"/>
    </location>
</feature>
<evidence type="ECO:0000256" key="1">
    <source>
        <dbReference type="SAM" id="MobiDB-lite"/>
    </source>
</evidence>
<dbReference type="Proteomes" id="UP000011115">
    <property type="component" value="Unassembled WGS sequence"/>
</dbReference>
<reference evidence="2" key="2">
    <citation type="submission" date="2015-06" db="UniProtKB">
        <authorList>
            <consortium name="EnsemblPlants"/>
        </authorList>
    </citation>
    <scope>IDENTIFICATION</scope>
    <source>
        <strain evidence="2">DM1-3 516 R44</strain>
    </source>
</reference>
<keyword evidence="3" id="KW-1185">Reference proteome</keyword>
<dbReference type="EnsemblPlants" id="PGSC0003DMT400089708">
    <property type="protein sequence ID" value="PGSC0003DMT400089708"/>
    <property type="gene ID" value="PGSC0003DMG400039279"/>
</dbReference>